<gene>
    <name evidence="16" type="ORF">NP493_254g03043</name>
</gene>
<dbReference type="Pfam" id="PF00027">
    <property type="entry name" value="cNMP_binding"/>
    <property type="match status" value="1"/>
</dbReference>
<dbReference type="PRINTS" id="PR01470">
    <property type="entry name" value="ERGCHANNEL"/>
</dbReference>
<evidence type="ECO:0000256" key="6">
    <source>
        <dbReference type="ARBA" id="ARBA00022826"/>
    </source>
</evidence>
<dbReference type="GO" id="GO:0005886">
    <property type="term" value="C:plasma membrane"/>
    <property type="evidence" value="ECO:0007669"/>
    <property type="project" value="UniProtKB-SubCell"/>
</dbReference>
<feature type="transmembrane region" description="Helical" evidence="14">
    <location>
        <begin position="114"/>
        <end position="135"/>
    </location>
</feature>
<keyword evidence="12" id="KW-0407">Ion channel</keyword>
<dbReference type="SUPFAM" id="SSF81324">
    <property type="entry name" value="Voltage-gated potassium channels"/>
    <property type="match status" value="1"/>
</dbReference>
<keyword evidence="10" id="KW-0406">Ion transport</keyword>
<evidence type="ECO:0000256" key="10">
    <source>
        <dbReference type="ARBA" id="ARBA00023065"/>
    </source>
</evidence>
<dbReference type="InterPro" id="IPR003967">
    <property type="entry name" value="K_chnl_volt-dep_ERG"/>
</dbReference>
<evidence type="ECO:0000256" key="11">
    <source>
        <dbReference type="ARBA" id="ARBA00023136"/>
    </source>
</evidence>
<keyword evidence="3" id="KW-1003">Cell membrane</keyword>
<sequence>MPSTASSGNYLRRTLLNQARSDSELATYRAHLSTSMSNIANELIYHKPHDHDSLLTSKQGIFLPMQNMKHNVTEKVAQVLSLGADVLPEYKLQSPRMHRFTILHYSPFKAVWDWLILILVIYTAIFTPYVAAFLLNEQDGGWRSRTSAGGTRNKYDRYNDPLTIIDLTVDIMFIIDILINFRTTYVNKNDEVVSHPGKIAVHYFKGWFLIDVVAAIPFDLLLFGSDTDETTTLIGLLKTARLLRLVRVARKLDRYSEYGAAVLLLLMATFALIAHWLACIWYAIGSVERPRLSDPKIGWLDELSRQTHQPYINNTGGPTIKSKYITALYFTFSSLTSVGFGNVSPNTNSEKVFSICVMLIGSLMYASIFGNVSAIIQRLYSGTARYHSQMQKVKEFIRFHQIPNPLRQRLEEYFQHAWSYTNGIDMNLVLKGFPDCLQADICLHLNRNLLTNCPAFRGASPGCLRALSLKFKTTHVPPGDTLVHRGDVLDALYFISRGSIEILKDDIVMAILGKDDIFGENICHHETIGKSSYNVRALTYCDLHKIQRDDILDILEMYPEFAEQFIKNLEVTFDLRDDELIVCPPPAPKDELPRYTFLRSSNNKKQGSIYRKSVAAMDKDAKNIHMNNLRYAHKPKTFNDVVSQLLESSSGDEENYRNSGTGILEFSPEKAGQDVTPANFQFSERDRERRHTAGTFSSIAGALTSVNNLMSSVTSNGRQRSHELVPLILQPPGSSPPTHQKLASTSSVPKSTSSVTLPVSTPSSHSQFDDAPAPLPLGPDGDRVHHVGAPLPPSPLDVERKLDQLARQLTRLEEKMSGDIALILRVLQQQGLQTSTSTPPFPPPPPPFSSPSPMDSQDAPQDGCDAQTPKVNRPLG</sequence>
<dbReference type="SMART" id="SM00100">
    <property type="entry name" value="cNMP"/>
    <property type="match status" value="1"/>
</dbReference>
<dbReference type="InterPro" id="IPR018490">
    <property type="entry name" value="cNMP-bd_dom_sf"/>
</dbReference>
<feature type="transmembrane region" description="Helical" evidence="14">
    <location>
        <begin position="352"/>
        <end position="376"/>
    </location>
</feature>
<dbReference type="GO" id="GO:0005242">
    <property type="term" value="F:inward rectifier potassium channel activity"/>
    <property type="evidence" value="ECO:0007669"/>
    <property type="project" value="TreeGrafter"/>
</dbReference>
<keyword evidence="9 14" id="KW-1133">Transmembrane helix</keyword>
<dbReference type="SUPFAM" id="SSF51206">
    <property type="entry name" value="cAMP-binding domain-like"/>
    <property type="match status" value="1"/>
</dbReference>
<keyword evidence="17" id="KW-1185">Reference proteome</keyword>
<dbReference type="InterPro" id="IPR000595">
    <property type="entry name" value="cNMP-bd_dom"/>
</dbReference>
<keyword evidence="7" id="KW-0851">Voltage-gated channel</keyword>
<evidence type="ECO:0000256" key="12">
    <source>
        <dbReference type="ARBA" id="ARBA00023303"/>
    </source>
</evidence>
<reference evidence="16" key="1">
    <citation type="journal article" date="2023" name="Mol. Biol. Evol.">
        <title>Third-Generation Sequencing Reveals the Adaptive Role of the Epigenome in Three Deep-Sea Polychaetes.</title>
        <authorList>
            <person name="Perez M."/>
            <person name="Aroh O."/>
            <person name="Sun Y."/>
            <person name="Lan Y."/>
            <person name="Juniper S.K."/>
            <person name="Young C.R."/>
            <person name="Angers B."/>
            <person name="Qian P.Y."/>
        </authorList>
    </citation>
    <scope>NUCLEOTIDE SEQUENCE</scope>
    <source>
        <strain evidence="16">R07B-5</strain>
    </source>
</reference>
<dbReference type="CDD" id="cd00038">
    <property type="entry name" value="CAP_ED"/>
    <property type="match status" value="1"/>
</dbReference>
<keyword evidence="8" id="KW-0630">Potassium</keyword>
<feature type="domain" description="Cyclic nucleotide-binding" evidence="15">
    <location>
        <begin position="455"/>
        <end position="555"/>
    </location>
</feature>
<evidence type="ECO:0000256" key="2">
    <source>
        <dbReference type="ARBA" id="ARBA00022448"/>
    </source>
</evidence>
<dbReference type="GO" id="GO:0034702">
    <property type="term" value="C:monoatomic ion channel complex"/>
    <property type="evidence" value="ECO:0007669"/>
    <property type="project" value="UniProtKB-KW"/>
</dbReference>
<keyword evidence="11 14" id="KW-0472">Membrane</keyword>
<dbReference type="PANTHER" id="PTHR10217:SF548">
    <property type="entry name" value="GH12235P"/>
    <property type="match status" value="1"/>
</dbReference>
<dbReference type="FunFam" id="1.10.1200.260:FF:000001">
    <property type="entry name" value="Potassium voltage-gated channel subfamily H member 7"/>
    <property type="match status" value="1"/>
</dbReference>
<proteinExistence type="predicted"/>
<keyword evidence="5 14" id="KW-0812">Transmembrane</keyword>
<dbReference type="InterPro" id="IPR005821">
    <property type="entry name" value="Ion_trans_dom"/>
</dbReference>
<dbReference type="InterPro" id="IPR003938">
    <property type="entry name" value="K_chnl_volt-dep_EAG/ELK/ERG"/>
</dbReference>
<evidence type="ECO:0000313" key="17">
    <source>
        <dbReference type="Proteomes" id="UP001209878"/>
    </source>
</evidence>
<evidence type="ECO:0000256" key="3">
    <source>
        <dbReference type="ARBA" id="ARBA00022475"/>
    </source>
</evidence>
<evidence type="ECO:0000256" key="14">
    <source>
        <dbReference type="SAM" id="Phobius"/>
    </source>
</evidence>
<protein>
    <recommendedName>
        <fullName evidence="15">Cyclic nucleotide-binding domain-containing protein</fullName>
    </recommendedName>
</protein>
<dbReference type="Gene3D" id="1.10.287.70">
    <property type="match status" value="1"/>
</dbReference>
<evidence type="ECO:0000256" key="7">
    <source>
        <dbReference type="ARBA" id="ARBA00022882"/>
    </source>
</evidence>
<dbReference type="AlphaFoldDB" id="A0AAD9UCX7"/>
<name>A0AAD9UCX7_RIDPI</name>
<dbReference type="Pfam" id="PF00520">
    <property type="entry name" value="Ion_trans"/>
    <property type="match status" value="1"/>
</dbReference>
<dbReference type="PRINTS" id="PR01463">
    <property type="entry name" value="EAGCHANLFMLY"/>
</dbReference>
<evidence type="ECO:0000256" key="13">
    <source>
        <dbReference type="SAM" id="MobiDB-lite"/>
    </source>
</evidence>
<comment type="caution">
    <text evidence="16">The sequence shown here is derived from an EMBL/GenBank/DDBJ whole genome shotgun (WGS) entry which is preliminary data.</text>
</comment>
<organism evidence="16 17">
    <name type="scientific">Ridgeia piscesae</name>
    <name type="common">Tubeworm</name>
    <dbReference type="NCBI Taxonomy" id="27915"/>
    <lineage>
        <taxon>Eukaryota</taxon>
        <taxon>Metazoa</taxon>
        <taxon>Spiralia</taxon>
        <taxon>Lophotrochozoa</taxon>
        <taxon>Annelida</taxon>
        <taxon>Polychaeta</taxon>
        <taxon>Sedentaria</taxon>
        <taxon>Canalipalpata</taxon>
        <taxon>Sabellida</taxon>
        <taxon>Siboglinidae</taxon>
        <taxon>Ridgeia</taxon>
    </lineage>
</organism>
<dbReference type="PANTHER" id="PTHR10217">
    <property type="entry name" value="VOLTAGE AND LIGAND GATED POTASSIUM CHANNEL"/>
    <property type="match status" value="1"/>
</dbReference>
<accession>A0AAD9UCX7</accession>
<comment type="subcellular location">
    <subcellularLocation>
        <location evidence="1">Cell membrane</location>
        <topology evidence="1">Multi-pass membrane protein</topology>
    </subcellularLocation>
</comment>
<feature type="region of interest" description="Disordered" evidence="13">
    <location>
        <begin position="831"/>
        <end position="876"/>
    </location>
</feature>
<dbReference type="EMBL" id="JAODUO010000254">
    <property type="protein sequence ID" value="KAK2184759.1"/>
    <property type="molecule type" value="Genomic_DNA"/>
</dbReference>
<dbReference type="PROSITE" id="PS50042">
    <property type="entry name" value="CNMP_BINDING_3"/>
    <property type="match status" value="1"/>
</dbReference>
<evidence type="ECO:0000313" key="16">
    <source>
        <dbReference type="EMBL" id="KAK2184759.1"/>
    </source>
</evidence>
<dbReference type="Gene3D" id="1.10.1200.260">
    <property type="match status" value="1"/>
</dbReference>
<evidence type="ECO:0000256" key="4">
    <source>
        <dbReference type="ARBA" id="ARBA00022538"/>
    </source>
</evidence>
<dbReference type="Gene3D" id="2.60.120.10">
    <property type="entry name" value="Jelly Rolls"/>
    <property type="match status" value="1"/>
</dbReference>
<keyword evidence="2" id="KW-0813">Transport</keyword>
<feature type="compositionally biased region" description="Low complexity" evidence="13">
    <location>
        <begin position="744"/>
        <end position="772"/>
    </location>
</feature>
<dbReference type="FunFam" id="2.60.120.10:FF:000011">
    <property type="entry name" value="Potassium channel, voltage-gated eag-related subfamily H, member 7"/>
    <property type="match status" value="1"/>
</dbReference>
<feature type="transmembrane region" description="Helical" evidence="14">
    <location>
        <begin position="260"/>
        <end position="284"/>
    </location>
</feature>
<keyword evidence="4" id="KW-0633">Potassium transport</keyword>
<dbReference type="InterPro" id="IPR050818">
    <property type="entry name" value="KCNH_animal-type"/>
</dbReference>
<evidence type="ECO:0000256" key="5">
    <source>
        <dbReference type="ARBA" id="ARBA00022692"/>
    </source>
</evidence>
<dbReference type="InterPro" id="IPR014710">
    <property type="entry name" value="RmlC-like_jellyroll"/>
</dbReference>
<dbReference type="FunFam" id="1.10.287.70:FF:000020">
    <property type="entry name" value="Potassium channel, voltage-gated eag-related subfamily H, member 7"/>
    <property type="match status" value="1"/>
</dbReference>
<evidence type="ECO:0000256" key="1">
    <source>
        <dbReference type="ARBA" id="ARBA00004651"/>
    </source>
</evidence>
<evidence type="ECO:0000256" key="8">
    <source>
        <dbReference type="ARBA" id="ARBA00022958"/>
    </source>
</evidence>
<evidence type="ECO:0000256" key="9">
    <source>
        <dbReference type="ARBA" id="ARBA00022989"/>
    </source>
</evidence>
<keyword evidence="6" id="KW-0631">Potassium channel</keyword>
<feature type="region of interest" description="Disordered" evidence="13">
    <location>
        <begin position="727"/>
        <end position="796"/>
    </location>
</feature>
<feature type="compositionally biased region" description="Pro residues" evidence="13">
    <location>
        <begin position="839"/>
        <end position="850"/>
    </location>
</feature>
<dbReference type="GO" id="GO:0042391">
    <property type="term" value="P:regulation of membrane potential"/>
    <property type="evidence" value="ECO:0007669"/>
    <property type="project" value="TreeGrafter"/>
</dbReference>
<evidence type="ECO:0000259" key="15">
    <source>
        <dbReference type="PROSITE" id="PS50042"/>
    </source>
</evidence>
<dbReference type="Proteomes" id="UP001209878">
    <property type="component" value="Unassembled WGS sequence"/>
</dbReference>